<evidence type="ECO:0000313" key="1">
    <source>
        <dbReference type="EMBL" id="TGZ84548.1"/>
    </source>
</evidence>
<sequence length="115" mass="12848">MVMVGGEGDMLWLVDTGMLPQWKVLSGRIEGAEKTDAAPNAPGTLPWNAWIVKRADGKDWLATMYEPSNGSAGWWFACRSSEDSNAAWVLMYGERVWRERSPLCSEAFGLEMVYV</sequence>
<reference evidence="1 2" key="1">
    <citation type="submission" date="2019-04" db="EMBL/GenBank/DDBJ databases">
        <title>Comparative genomics and transcriptomics to analyze fruiting body development in filamentous ascomycetes.</title>
        <authorList>
            <consortium name="DOE Joint Genome Institute"/>
            <person name="Lutkenhaus R."/>
            <person name="Traeger S."/>
            <person name="Breuer J."/>
            <person name="Kuo A."/>
            <person name="Lipzen A."/>
            <person name="Pangilinan J."/>
            <person name="Dilworth D."/>
            <person name="Sandor L."/>
            <person name="Poggeler S."/>
            <person name="Barry K."/>
            <person name="Grigoriev I.V."/>
            <person name="Nowrousian M."/>
        </authorList>
    </citation>
    <scope>NUCLEOTIDE SEQUENCE [LARGE SCALE GENOMIC DNA]</scope>
    <source>
        <strain evidence="1 2">CBS 389.68</strain>
    </source>
</reference>
<dbReference type="AlphaFoldDB" id="A0A4S2N5J2"/>
<accession>A0A4S2N5J2</accession>
<protein>
    <submittedName>
        <fullName evidence="1">Uncharacterized protein</fullName>
    </submittedName>
</protein>
<dbReference type="InParanoid" id="A0A4S2N5J2"/>
<keyword evidence="2" id="KW-1185">Reference proteome</keyword>
<dbReference type="Proteomes" id="UP000298138">
    <property type="component" value="Unassembled WGS sequence"/>
</dbReference>
<gene>
    <name evidence="1" type="ORF">EX30DRAFT_337062</name>
</gene>
<dbReference type="EMBL" id="ML220112">
    <property type="protein sequence ID" value="TGZ84548.1"/>
    <property type="molecule type" value="Genomic_DNA"/>
</dbReference>
<proteinExistence type="predicted"/>
<evidence type="ECO:0000313" key="2">
    <source>
        <dbReference type="Proteomes" id="UP000298138"/>
    </source>
</evidence>
<organism evidence="1 2">
    <name type="scientific">Ascodesmis nigricans</name>
    <dbReference type="NCBI Taxonomy" id="341454"/>
    <lineage>
        <taxon>Eukaryota</taxon>
        <taxon>Fungi</taxon>
        <taxon>Dikarya</taxon>
        <taxon>Ascomycota</taxon>
        <taxon>Pezizomycotina</taxon>
        <taxon>Pezizomycetes</taxon>
        <taxon>Pezizales</taxon>
        <taxon>Ascodesmidaceae</taxon>
        <taxon>Ascodesmis</taxon>
    </lineage>
</organism>
<name>A0A4S2N5J2_9PEZI</name>